<reference evidence="3" key="1">
    <citation type="submission" date="2016-10" db="EMBL/GenBank/DDBJ databases">
        <authorList>
            <person name="Varghese N."/>
            <person name="Submissions S."/>
        </authorList>
    </citation>
    <scope>NUCLEOTIDE SEQUENCE [LARGE SCALE GENOMIC DNA]</scope>
    <source>
        <strain evidence="3">DSM 100420</strain>
    </source>
</reference>
<feature type="transmembrane region" description="Helical" evidence="1">
    <location>
        <begin position="28"/>
        <end position="50"/>
    </location>
</feature>
<name>A0A1H3KYJ9_9RHOB</name>
<keyword evidence="1" id="KW-1133">Transmembrane helix</keyword>
<proteinExistence type="predicted"/>
<dbReference type="RefSeq" id="WP_139176540.1">
    <property type="nucleotide sequence ID" value="NZ_FNPX01000002.1"/>
</dbReference>
<gene>
    <name evidence="2" type="ORF">SAMN05444004_10230</name>
</gene>
<evidence type="ECO:0008006" key="4">
    <source>
        <dbReference type="Google" id="ProtNLM"/>
    </source>
</evidence>
<evidence type="ECO:0000313" key="2">
    <source>
        <dbReference type="EMBL" id="SDY57231.1"/>
    </source>
</evidence>
<dbReference type="EMBL" id="FNPX01000002">
    <property type="protein sequence ID" value="SDY57231.1"/>
    <property type="molecule type" value="Genomic_DNA"/>
</dbReference>
<organism evidence="2 3">
    <name type="scientific">Jannaschia faecimaris</name>
    <dbReference type="NCBI Taxonomy" id="1244108"/>
    <lineage>
        <taxon>Bacteria</taxon>
        <taxon>Pseudomonadati</taxon>
        <taxon>Pseudomonadota</taxon>
        <taxon>Alphaproteobacteria</taxon>
        <taxon>Rhodobacterales</taxon>
        <taxon>Roseobacteraceae</taxon>
        <taxon>Jannaschia</taxon>
    </lineage>
</organism>
<protein>
    <recommendedName>
        <fullName evidence="4">TadE-like protein</fullName>
    </recommendedName>
</protein>
<dbReference type="AlphaFoldDB" id="A0A1H3KYJ9"/>
<accession>A0A1H3KYJ9</accession>
<keyword evidence="3" id="KW-1185">Reference proteome</keyword>
<dbReference type="Proteomes" id="UP000198914">
    <property type="component" value="Unassembled WGS sequence"/>
</dbReference>
<keyword evidence="1" id="KW-0472">Membrane</keyword>
<sequence>MLIMYQRHLHKTRRFLREEHGGVETVSFVIWVPFVMGFFMLVADASYIMFNRSNMLRIVEDGNRMYSIGVLNSNLEAETAIRNALSPSADGELSTVDSFILMGMVRTEVTVPLADVDMFGIVARLLANGELSITASHFKEYIEV</sequence>
<evidence type="ECO:0000256" key="1">
    <source>
        <dbReference type="SAM" id="Phobius"/>
    </source>
</evidence>
<dbReference type="STRING" id="1244108.SAMN05444004_10230"/>
<dbReference type="OrthoDB" id="7659165at2"/>
<keyword evidence="1" id="KW-0812">Transmembrane</keyword>
<evidence type="ECO:0000313" key="3">
    <source>
        <dbReference type="Proteomes" id="UP000198914"/>
    </source>
</evidence>